<protein>
    <submittedName>
        <fullName evidence="1">Type VI secretion system tube protein TssD</fullName>
    </submittedName>
</protein>
<dbReference type="EMBL" id="JBHULE010000002">
    <property type="protein sequence ID" value="MFD2561428.1"/>
    <property type="molecule type" value="Genomic_DNA"/>
</dbReference>
<gene>
    <name evidence="1" type="primary">tssD</name>
    <name evidence="1" type="ORF">ACFSR1_02025</name>
</gene>
<comment type="caution">
    <text evidence="1">The sequence shown here is derived from an EMBL/GenBank/DDBJ whole genome shotgun (WGS) entry which is preliminary data.</text>
</comment>
<evidence type="ECO:0000313" key="1">
    <source>
        <dbReference type="EMBL" id="MFD2561428.1"/>
    </source>
</evidence>
<sequence>MQNANFAGQSSIQDKFYNQITKPMAFQAKLFINDEERNVLDSTFLYQQLIDHNGRPKTTIQGGRITLLIESTKNDELFYDWMFSTHTMYNGYVRFYKRDGYSKLFDFEFANCHCIHLQERFNAEGNSPLKMELLLSPGIQRVRDVLYEKNWNPSNPFTEAAPITEREERKDLIIESAHFEDESGNKITELENGKVYLVIKTKDGDGKTVDIDLSSREHDFKYNGQRVEEDILTDVAIVGDTTKVLLEIIDEQNA</sequence>
<proteinExistence type="predicted"/>
<dbReference type="Pfam" id="PF17642">
    <property type="entry name" value="TssD"/>
    <property type="match status" value="1"/>
</dbReference>
<name>A0ABW5L971_9FLAO</name>
<accession>A0ABW5L971</accession>
<dbReference type="RefSeq" id="WP_378289118.1">
    <property type="nucleotide sequence ID" value="NZ_JBHULE010000002.1"/>
</dbReference>
<organism evidence="1 2">
    <name type="scientific">Aquimarina rubra</name>
    <dbReference type="NCBI Taxonomy" id="1920033"/>
    <lineage>
        <taxon>Bacteria</taxon>
        <taxon>Pseudomonadati</taxon>
        <taxon>Bacteroidota</taxon>
        <taxon>Flavobacteriia</taxon>
        <taxon>Flavobacteriales</taxon>
        <taxon>Flavobacteriaceae</taxon>
        <taxon>Aquimarina</taxon>
    </lineage>
</organism>
<reference evidence="2" key="1">
    <citation type="journal article" date="2019" name="Int. J. Syst. Evol. Microbiol.">
        <title>The Global Catalogue of Microorganisms (GCM) 10K type strain sequencing project: providing services to taxonomists for standard genome sequencing and annotation.</title>
        <authorList>
            <consortium name="The Broad Institute Genomics Platform"/>
            <consortium name="The Broad Institute Genome Sequencing Center for Infectious Disease"/>
            <person name="Wu L."/>
            <person name="Ma J."/>
        </authorList>
    </citation>
    <scope>NUCLEOTIDE SEQUENCE [LARGE SCALE GENOMIC DNA]</scope>
    <source>
        <strain evidence="2">KCTC 52274</strain>
    </source>
</reference>
<keyword evidence="2" id="KW-1185">Reference proteome</keyword>
<dbReference type="Proteomes" id="UP001597319">
    <property type="component" value="Unassembled WGS sequence"/>
</dbReference>
<dbReference type="InterPro" id="IPR041408">
    <property type="entry name" value="Hcp_Tssd"/>
</dbReference>
<evidence type="ECO:0000313" key="2">
    <source>
        <dbReference type="Proteomes" id="UP001597319"/>
    </source>
</evidence>